<dbReference type="GO" id="GO:0009927">
    <property type="term" value="F:histidine phosphotransfer kinase activity"/>
    <property type="evidence" value="ECO:0007669"/>
    <property type="project" value="TreeGrafter"/>
</dbReference>
<dbReference type="SUPFAM" id="SSF55785">
    <property type="entry name" value="PYP-like sensor domain (PAS domain)"/>
    <property type="match status" value="1"/>
</dbReference>
<evidence type="ECO:0000256" key="5">
    <source>
        <dbReference type="ARBA" id="ARBA00022679"/>
    </source>
</evidence>
<dbReference type="Pfam" id="PF00072">
    <property type="entry name" value="Response_reg"/>
    <property type="match status" value="1"/>
</dbReference>
<dbReference type="PROSITE" id="PS50109">
    <property type="entry name" value="HIS_KIN"/>
    <property type="match status" value="1"/>
</dbReference>
<evidence type="ECO:0000256" key="3">
    <source>
        <dbReference type="ARBA" id="ARBA00012438"/>
    </source>
</evidence>
<evidence type="ECO:0000259" key="16">
    <source>
        <dbReference type="PROSITE" id="PS50110"/>
    </source>
</evidence>
<feature type="coiled-coil region" evidence="13">
    <location>
        <begin position="122"/>
        <end position="159"/>
    </location>
</feature>
<dbReference type="GO" id="GO:0005524">
    <property type="term" value="F:ATP binding"/>
    <property type="evidence" value="ECO:0007669"/>
    <property type="project" value="UniProtKB-KW"/>
</dbReference>
<dbReference type="Pfam" id="PF25487">
    <property type="entry name" value="ETR1_N"/>
    <property type="match status" value="1"/>
</dbReference>
<evidence type="ECO:0000256" key="4">
    <source>
        <dbReference type="ARBA" id="ARBA00022553"/>
    </source>
</evidence>
<evidence type="ECO:0000256" key="11">
    <source>
        <dbReference type="ARBA" id="ARBA00023306"/>
    </source>
</evidence>
<sequence length="684" mass="75561">MFEFLGKIFDTTDFPPRWHCGNWSDGHGWLHILSDLAIFGAYMAIPIGLLLVARRHAGLGFHTVTALFAAFIFACGTVHLIEAFIFWQPIYRFAGVMKLVTAVVSWMTVIAIVRLAPKAFALRDLKTINEELRHQISERQEAEKNLRTSQNELQLVTDLASVGVLRCDYDEDVMVLDATAGALFDLPHDTPLTSNEVHARFHPEDWPRVKDSLDAVSHRGHGHLSLQSRVVHPSGDVLWLTMEAAMDSESGPGHPVASSKAVFAVLDETERRTHEADLHAARRQAEAANQARGAFLANMSHEIRTPMAAILGHADILLQHLEDPDNRQCAQTIKRSGTHLIGIINDILDLSRIEADKLTLDRAPTDIRGVVRDIASLMSVGVDSRHVDFRVVAETDLPSNLQTDEKRIRQILLNLVGNALKFTSSGHVLLRVAFEPSRALLRFEIEDTGIGIEESLKAKLFDPFVQADSSRTRPYEGSGLGLAISQRLAERLGGTISVESVEGVGSTFRVELPVSDDAVELLPYEEMEPPGQDDSPITPITFSGRVLLVDDRRDIRYVGQHFIEDAGGEVVTAVNGVEAIEAVRAAHETGQPFDVIVMDIQMPVMDGYEATRALRALGEEAPIVALTADAMKEDQERCLRAGCDRHLAKPIDADELIALLGHMTSEVGREQLRLERIARRDLDG</sequence>
<dbReference type="GO" id="GO:0005886">
    <property type="term" value="C:plasma membrane"/>
    <property type="evidence" value="ECO:0007669"/>
    <property type="project" value="TreeGrafter"/>
</dbReference>
<keyword evidence="4 12" id="KW-0597">Phosphoprotein</keyword>
<dbReference type="InterPro" id="IPR003594">
    <property type="entry name" value="HATPase_dom"/>
</dbReference>
<keyword evidence="14" id="KW-0812">Transmembrane</keyword>
<dbReference type="Pfam" id="PF02518">
    <property type="entry name" value="HATPase_c"/>
    <property type="match status" value="1"/>
</dbReference>
<dbReference type="InterPro" id="IPR036890">
    <property type="entry name" value="HATPase_C_sf"/>
</dbReference>
<dbReference type="InterPro" id="IPR003661">
    <property type="entry name" value="HisK_dim/P_dom"/>
</dbReference>
<dbReference type="PANTHER" id="PTHR43047">
    <property type="entry name" value="TWO-COMPONENT HISTIDINE PROTEIN KINASE"/>
    <property type="match status" value="1"/>
</dbReference>
<dbReference type="InterPro" id="IPR058544">
    <property type="entry name" value="ETR1_N"/>
</dbReference>
<dbReference type="PROSITE" id="PS50110">
    <property type="entry name" value="RESPONSE_REGULATORY"/>
    <property type="match status" value="1"/>
</dbReference>
<evidence type="ECO:0000256" key="10">
    <source>
        <dbReference type="ARBA" id="ARBA00023136"/>
    </source>
</evidence>
<reference evidence="17 18" key="1">
    <citation type="submission" date="2019-02" db="EMBL/GenBank/DDBJ databases">
        <title>Deep-cultivation of Planctomycetes and their phenomic and genomic characterization uncovers novel biology.</title>
        <authorList>
            <person name="Wiegand S."/>
            <person name="Jogler M."/>
            <person name="Boedeker C."/>
            <person name="Pinto D."/>
            <person name="Vollmers J."/>
            <person name="Rivas-Marin E."/>
            <person name="Kohn T."/>
            <person name="Peeters S.H."/>
            <person name="Heuer A."/>
            <person name="Rast P."/>
            <person name="Oberbeckmann S."/>
            <person name="Bunk B."/>
            <person name="Jeske O."/>
            <person name="Meyerdierks A."/>
            <person name="Storesund J.E."/>
            <person name="Kallscheuer N."/>
            <person name="Luecker S."/>
            <person name="Lage O.M."/>
            <person name="Pohl T."/>
            <person name="Merkel B.J."/>
            <person name="Hornburger P."/>
            <person name="Mueller R.-W."/>
            <person name="Bruemmer F."/>
            <person name="Labrenz M."/>
            <person name="Spormann A.M."/>
            <person name="Op den Camp H."/>
            <person name="Overmann J."/>
            <person name="Amann R."/>
            <person name="Jetten M.S.M."/>
            <person name="Mascher T."/>
            <person name="Medema M.H."/>
            <person name="Devos D.P."/>
            <person name="Kaster A.-K."/>
            <person name="Ovreas L."/>
            <person name="Rohde M."/>
            <person name="Galperin M.Y."/>
            <person name="Jogler C."/>
        </authorList>
    </citation>
    <scope>NUCLEOTIDE SEQUENCE [LARGE SCALE GENOMIC DNA]</scope>
    <source>
        <strain evidence="17 18">Poly30</strain>
    </source>
</reference>
<evidence type="ECO:0000256" key="1">
    <source>
        <dbReference type="ARBA" id="ARBA00000085"/>
    </source>
</evidence>
<evidence type="ECO:0000256" key="12">
    <source>
        <dbReference type="PROSITE-ProRule" id="PRU00169"/>
    </source>
</evidence>
<dbReference type="Pfam" id="PF00512">
    <property type="entry name" value="HisKA"/>
    <property type="match status" value="1"/>
</dbReference>
<accession>A0A518EMT2</accession>
<dbReference type="EMBL" id="CP036434">
    <property type="protein sequence ID" value="QDV05399.1"/>
    <property type="molecule type" value="Genomic_DNA"/>
</dbReference>
<dbReference type="Gene3D" id="3.30.565.10">
    <property type="entry name" value="Histidine kinase-like ATPase, C-terminal domain"/>
    <property type="match status" value="1"/>
</dbReference>
<evidence type="ECO:0000256" key="13">
    <source>
        <dbReference type="SAM" id="Coils"/>
    </source>
</evidence>
<dbReference type="CDD" id="cd00082">
    <property type="entry name" value="HisKA"/>
    <property type="match status" value="1"/>
</dbReference>
<dbReference type="FunFam" id="3.30.565.10:FF:000010">
    <property type="entry name" value="Sensor histidine kinase RcsC"/>
    <property type="match status" value="1"/>
</dbReference>
<keyword evidence="9" id="KW-0902">Two-component regulatory system</keyword>
<gene>
    <name evidence="17" type="primary">rpfC_1</name>
    <name evidence="17" type="ORF">Poly30_08960</name>
</gene>
<dbReference type="CDD" id="cd16922">
    <property type="entry name" value="HATPase_EvgS-ArcB-TorS-like"/>
    <property type="match status" value="1"/>
</dbReference>
<organism evidence="17 18">
    <name type="scientific">Saltatorellus ferox</name>
    <dbReference type="NCBI Taxonomy" id="2528018"/>
    <lineage>
        <taxon>Bacteria</taxon>
        <taxon>Pseudomonadati</taxon>
        <taxon>Planctomycetota</taxon>
        <taxon>Planctomycetia</taxon>
        <taxon>Planctomycetia incertae sedis</taxon>
        <taxon>Saltatorellus</taxon>
    </lineage>
</organism>
<dbReference type="SMART" id="SM00388">
    <property type="entry name" value="HisKA"/>
    <property type="match status" value="1"/>
</dbReference>
<name>A0A518EMT2_9BACT</name>
<dbReference type="InterPro" id="IPR005467">
    <property type="entry name" value="His_kinase_dom"/>
</dbReference>
<keyword evidence="14" id="KW-1133">Transmembrane helix</keyword>
<dbReference type="Proteomes" id="UP000320390">
    <property type="component" value="Chromosome"/>
</dbReference>
<dbReference type="InterPro" id="IPR011006">
    <property type="entry name" value="CheY-like_superfamily"/>
</dbReference>
<dbReference type="GO" id="GO:0000155">
    <property type="term" value="F:phosphorelay sensor kinase activity"/>
    <property type="evidence" value="ECO:0007669"/>
    <property type="project" value="InterPro"/>
</dbReference>
<dbReference type="PRINTS" id="PR00344">
    <property type="entry name" value="BCTRLSENSOR"/>
</dbReference>
<dbReference type="SUPFAM" id="SSF52172">
    <property type="entry name" value="CheY-like"/>
    <property type="match status" value="1"/>
</dbReference>
<dbReference type="AlphaFoldDB" id="A0A518EMT2"/>
<dbReference type="SMART" id="SM00448">
    <property type="entry name" value="REC"/>
    <property type="match status" value="1"/>
</dbReference>
<dbReference type="InterPro" id="IPR004358">
    <property type="entry name" value="Sig_transdc_His_kin-like_C"/>
</dbReference>
<dbReference type="SUPFAM" id="SSF55874">
    <property type="entry name" value="ATPase domain of HSP90 chaperone/DNA topoisomerase II/histidine kinase"/>
    <property type="match status" value="1"/>
</dbReference>
<dbReference type="FunFam" id="1.10.287.130:FF:000038">
    <property type="entry name" value="Sensory transduction histidine kinase"/>
    <property type="match status" value="1"/>
</dbReference>
<proteinExistence type="predicted"/>
<evidence type="ECO:0000256" key="7">
    <source>
        <dbReference type="ARBA" id="ARBA00022777"/>
    </source>
</evidence>
<evidence type="ECO:0000256" key="8">
    <source>
        <dbReference type="ARBA" id="ARBA00022840"/>
    </source>
</evidence>
<dbReference type="CDD" id="cd17546">
    <property type="entry name" value="REC_hyHK_CKI1_RcsC-like"/>
    <property type="match status" value="1"/>
</dbReference>
<protein>
    <recommendedName>
        <fullName evidence="3">histidine kinase</fullName>
        <ecNumber evidence="3">2.7.13.3</ecNumber>
    </recommendedName>
</protein>
<comment type="subcellular location">
    <subcellularLocation>
        <location evidence="2">Membrane</location>
    </subcellularLocation>
</comment>
<keyword evidence="7" id="KW-0418">Kinase</keyword>
<keyword evidence="8" id="KW-0067">ATP-binding</keyword>
<dbReference type="InterPro" id="IPR001789">
    <property type="entry name" value="Sig_transdc_resp-reg_receiver"/>
</dbReference>
<dbReference type="RefSeq" id="WP_419190939.1">
    <property type="nucleotide sequence ID" value="NZ_CP036434.1"/>
</dbReference>
<evidence type="ECO:0000256" key="9">
    <source>
        <dbReference type="ARBA" id="ARBA00023012"/>
    </source>
</evidence>
<keyword evidence="11" id="KW-0131">Cell cycle</keyword>
<comment type="catalytic activity">
    <reaction evidence="1">
        <text>ATP + protein L-histidine = ADP + protein N-phospho-L-histidine.</text>
        <dbReference type="EC" id="2.7.13.3"/>
    </reaction>
</comment>
<keyword evidence="5 17" id="KW-0808">Transferase</keyword>
<feature type="domain" description="Response regulatory" evidence="16">
    <location>
        <begin position="545"/>
        <end position="664"/>
    </location>
</feature>
<dbReference type="InterPro" id="IPR036097">
    <property type="entry name" value="HisK_dim/P_sf"/>
</dbReference>
<dbReference type="InterPro" id="IPR035965">
    <property type="entry name" value="PAS-like_dom_sf"/>
</dbReference>
<keyword evidence="18" id="KW-1185">Reference proteome</keyword>
<feature type="modified residue" description="4-aspartylphosphate" evidence="12">
    <location>
        <position position="599"/>
    </location>
</feature>
<keyword evidence="13" id="KW-0175">Coiled coil</keyword>
<feature type="domain" description="Histidine kinase" evidence="15">
    <location>
        <begin position="298"/>
        <end position="516"/>
    </location>
</feature>
<dbReference type="Gene3D" id="3.40.50.2300">
    <property type="match status" value="1"/>
</dbReference>
<dbReference type="SUPFAM" id="SSF47384">
    <property type="entry name" value="Homodimeric domain of signal transducing histidine kinase"/>
    <property type="match status" value="1"/>
</dbReference>
<feature type="transmembrane region" description="Helical" evidence="14">
    <location>
        <begin position="64"/>
        <end position="87"/>
    </location>
</feature>
<evidence type="ECO:0000256" key="6">
    <source>
        <dbReference type="ARBA" id="ARBA00022741"/>
    </source>
</evidence>
<evidence type="ECO:0000313" key="18">
    <source>
        <dbReference type="Proteomes" id="UP000320390"/>
    </source>
</evidence>
<dbReference type="SMART" id="SM00387">
    <property type="entry name" value="HATPase_c"/>
    <property type="match status" value="1"/>
</dbReference>
<keyword evidence="10 14" id="KW-0472">Membrane</keyword>
<feature type="transmembrane region" description="Helical" evidence="14">
    <location>
        <begin position="32"/>
        <end position="52"/>
    </location>
</feature>
<evidence type="ECO:0000256" key="14">
    <source>
        <dbReference type="SAM" id="Phobius"/>
    </source>
</evidence>
<keyword evidence="6" id="KW-0547">Nucleotide-binding</keyword>
<evidence type="ECO:0000313" key="17">
    <source>
        <dbReference type="EMBL" id="QDV05399.1"/>
    </source>
</evidence>
<evidence type="ECO:0000256" key="2">
    <source>
        <dbReference type="ARBA" id="ARBA00004370"/>
    </source>
</evidence>
<dbReference type="PANTHER" id="PTHR43047:SF72">
    <property type="entry name" value="OSMOSENSING HISTIDINE PROTEIN KINASE SLN1"/>
    <property type="match status" value="1"/>
</dbReference>
<dbReference type="EC" id="2.7.13.3" evidence="3"/>
<dbReference type="Gene3D" id="1.10.287.130">
    <property type="match status" value="1"/>
</dbReference>
<evidence type="ECO:0000259" key="15">
    <source>
        <dbReference type="PROSITE" id="PS50109"/>
    </source>
</evidence>
<dbReference type="Gene3D" id="3.30.450.20">
    <property type="entry name" value="PAS domain"/>
    <property type="match status" value="1"/>
</dbReference>